<evidence type="ECO:0000256" key="9">
    <source>
        <dbReference type="ARBA" id="ARBA00023054"/>
    </source>
</evidence>
<dbReference type="FunFam" id="2.60.40.10:FF:000203">
    <property type="entry name" value="Plexin B2"/>
    <property type="match status" value="1"/>
</dbReference>
<dbReference type="GO" id="GO:0007411">
    <property type="term" value="P:axon guidance"/>
    <property type="evidence" value="ECO:0007669"/>
    <property type="project" value="UniProtKB-ARBA"/>
</dbReference>
<dbReference type="Gene3D" id="2.60.40.10">
    <property type="entry name" value="Immunoglobulins"/>
    <property type="match status" value="4"/>
</dbReference>
<dbReference type="Pfam" id="PF18020">
    <property type="entry name" value="TIG_2"/>
    <property type="match status" value="1"/>
</dbReference>
<evidence type="ECO:0000313" key="21">
    <source>
        <dbReference type="Proteomes" id="UP000694395"/>
    </source>
</evidence>
<keyword evidence="7" id="KW-0677">Repeat</keyword>
<dbReference type="SMART" id="SM00630">
    <property type="entry name" value="Sema"/>
    <property type="match status" value="1"/>
</dbReference>
<dbReference type="GO" id="GO:0050772">
    <property type="term" value="P:positive regulation of axonogenesis"/>
    <property type="evidence" value="ECO:0007669"/>
    <property type="project" value="TreeGrafter"/>
</dbReference>
<feature type="region of interest" description="Disordered" evidence="17">
    <location>
        <begin position="1216"/>
        <end position="1235"/>
    </location>
</feature>
<dbReference type="Pfam" id="PF01403">
    <property type="entry name" value="Sema"/>
    <property type="match status" value="1"/>
</dbReference>
<evidence type="ECO:0000259" key="19">
    <source>
        <dbReference type="PROSITE" id="PS51004"/>
    </source>
</evidence>
<comment type="function">
    <text evidence="14">Receptor for SEMA4D. Plays a role in GABAergic synapse development. Mediates SEMA4A- and SEMA4D-dependent inhibitory synapse development. Plays a role in RHOA activation and subsequent changes of the actin cytoskeleton. Plays a role in axon guidance, invasive growth and cell migration.</text>
</comment>
<keyword evidence="3" id="KW-1003">Cell membrane</keyword>
<feature type="compositionally biased region" description="Pro residues" evidence="17">
    <location>
        <begin position="1216"/>
        <end position="1227"/>
    </location>
</feature>
<reference evidence="20" key="1">
    <citation type="submission" date="2020-07" db="EMBL/GenBank/DDBJ databases">
        <title>A long reads based de novo assembly of the rainbow trout Arlee double haploid line genome.</title>
        <authorList>
            <person name="Gao G."/>
            <person name="Palti Y."/>
        </authorList>
    </citation>
    <scope>NUCLEOTIDE SEQUENCE [LARGE SCALE GENOMIC DNA]</scope>
</reference>
<dbReference type="Gene3D" id="1.10.506.10">
    <property type="entry name" value="GTPase Activation - p120gap, domain 1"/>
    <property type="match status" value="1"/>
</dbReference>
<dbReference type="FunFam" id="2.60.40.10:FF:000705">
    <property type="entry name" value="Plexin B1"/>
    <property type="match status" value="1"/>
</dbReference>
<dbReference type="PANTHER" id="PTHR22625:SF36">
    <property type="entry name" value="PLEXIN-B1"/>
    <property type="match status" value="1"/>
</dbReference>
<keyword evidence="12" id="KW-0675">Receptor</keyword>
<keyword evidence="10 18" id="KW-0472">Membrane</keyword>
<evidence type="ECO:0000256" key="15">
    <source>
        <dbReference type="ARBA" id="ARBA00070678"/>
    </source>
</evidence>
<keyword evidence="11" id="KW-1015">Disulfide bond</keyword>
<keyword evidence="8 18" id="KW-1133">Transmembrane helix</keyword>
<dbReference type="FunFam" id="2.60.40.10:FF:000131">
    <property type="entry name" value="Plexin A2"/>
    <property type="match status" value="1"/>
</dbReference>
<evidence type="ECO:0000256" key="13">
    <source>
        <dbReference type="ARBA" id="ARBA00023180"/>
    </source>
</evidence>
<dbReference type="Gene3D" id="3.10.20.90">
    <property type="entry name" value="Phosphatidylinositol 3-kinase Catalytic Subunit, Chain A, domain 1"/>
    <property type="match status" value="1"/>
</dbReference>
<dbReference type="FunFam" id="1.10.506.10:FF:000010">
    <property type="entry name" value="Plexin B1"/>
    <property type="match status" value="1"/>
</dbReference>
<dbReference type="Pfam" id="PF01437">
    <property type="entry name" value="PSI"/>
    <property type="match status" value="1"/>
</dbReference>
<dbReference type="GO" id="GO:0017154">
    <property type="term" value="F:semaphorin receptor activity"/>
    <property type="evidence" value="ECO:0007669"/>
    <property type="project" value="InterPro"/>
</dbReference>
<dbReference type="Pfam" id="PF24479">
    <property type="entry name" value="PSI_PlexinA-B"/>
    <property type="match status" value="1"/>
</dbReference>
<accession>A0A8C7WHL6</accession>
<protein>
    <recommendedName>
        <fullName evidence="15">Plexin-B1</fullName>
    </recommendedName>
</protein>
<comment type="similarity">
    <text evidence="2">Belongs to the plexin family.</text>
</comment>
<dbReference type="Gene3D" id="2.130.10.10">
    <property type="entry name" value="YVTN repeat-like/Quinoprotein amine dehydrogenase"/>
    <property type="match status" value="1"/>
</dbReference>
<evidence type="ECO:0000313" key="20">
    <source>
        <dbReference type="Ensembl" id="ENSOMYP00000095317.2"/>
    </source>
</evidence>
<proteinExistence type="inferred from homology"/>
<dbReference type="Proteomes" id="UP000694395">
    <property type="component" value="Chromosome 17"/>
</dbReference>
<dbReference type="GeneTree" id="ENSGT01150000286928"/>
<dbReference type="FunFam" id="3.10.20.90:FF:000120">
    <property type="entry name" value="Plexin b1a"/>
    <property type="match status" value="1"/>
</dbReference>
<dbReference type="GO" id="GO:0005886">
    <property type="term" value="C:plasma membrane"/>
    <property type="evidence" value="ECO:0007669"/>
    <property type="project" value="UniProtKB-SubCell"/>
</dbReference>
<dbReference type="InterPro" id="IPR013783">
    <property type="entry name" value="Ig-like_fold"/>
</dbReference>
<dbReference type="CDD" id="cd01180">
    <property type="entry name" value="IPT_plexin_repeat1"/>
    <property type="match status" value="1"/>
</dbReference>
<evidence type="ECO:0000256" key="8">
    <source>
        <dbReference type="ARBA" id="ARBA00022989"/>
    </source>
</evidence>
<dbReference type="Pfam" id="PF24317">
    <property type="entry name" value="PSI_Plexin-B"/>
    <property type="match status" value="1"/>
</dbReference>
<reference evidence="20" key="3">
    <citation type="submission" date="2025-09" db="UniProtKB">
        <authorList>
            <consortium name="Ensembl"/>
        </authorList>
    </citation>
    <scope>IDENTIFICATION</scope>
</reference>
<dbReference type="InterPro" id="IPR008936">
    <property type="entry name" value="Rho_GTPase_activation_prot"/>
</dbReference>
<evidence type="ECO:0000256" key="3">
    <source>
        <dbReference type="ARBA" id="ARBA00022475"/>
    </source>
</evidence>
<feature type="domain" description="Sema" evidence="19">
    <location>
        <begin position="8"/>
        <end position="477"/>
    </location>
</feature>
<comment type="caution">
    <text evidence="16">Lacks conserved residue(s) required for the propagation of feature annotation.</text>
</comment>
<keyword evidence="4" id="KW-0597">Phosphoprotein</keyword>
<sequence>KHPASWPSYGLAWVSDPSSTPSSPYPTFTRTDALFEHLALHPDPAVGRIYVGARDHLFQLDRNLTAELQDNTGPVTDSRECLPPVTESNCPQARRTSNHNKLLLVDPYAMELITCGSVNQGICQKRSLDSVGTVLFSAERPVDTQYVAANHPNVSTVGLVVRSRPDRQPVLFVGRGYTSSHPPISTRNLAQEPVFSYEETAKLAVAGRLSEYDHHFVASFAHRQHVYFLFYRRDIKSQSREYRTYVSRVCLDDQAYYSYVEVPLACRSAAGKSYNLLQAVRLGLPPKQNGGDAEQAEVLLGVFSTRQASSTRPSEDSALCMFNLDDLDQRINFTRDLCYTQFGRDEGGGEAAYIEYEVKSNCANLPSNTLDAYPCGSDHTPSPMASRVPVETEPILDSPSARLTAVAVSVRVGHTIAFLGDSKGNLRKVFLGPNGEVEEYAVVSIQANAAISSDLVLDQSEEHLFIMTSTMLQKRPVAECHEHLDCQACLSAHDPYCGWCVLEGRCGQQSQCSHRAQGGQWLWSFDMEQQCLTIQSLGPSNISREEKRRIALSVPGLPILEEDNSYACYFHDTESPATVTDTGVTCLSPDPHRVPAVPSGQEFVTVTLSLRFGDVVVTATKFTFYDCTAVKQLSGSVPCRGCVLSRWGCNWCVHQHTCTHKPTCDKGVIIYNEHVSHTHTATNGQLARGQTACYALSAKGTGDEGSYVSWGSSACPCVEKVKDSPLLPVRVERKITLLARNLHLYQDRDLDYECVLVIEGRTVVVDAYVEMDEMNPSLFDITCQLHQFASLSLPVTLYNCSVGRSDCSRCHTADQKYGCVWCGGGQSTCLYGDSCSEPIEQTCPAPVIHAIEPLSGLVEGGTMVTISGSNLGQKAEDILHSVSVAGVSCSVIPHLYEVSSRIVCKTEASGGEKMGQVSVEVSGGEFGLSSQRFSYQDPFVMEVSPQRGPMAGGSSLTITGRNLLTGRPSDITVTVGGVPCVISSEVQEGSVVCVTGSSNGTGEHRVTLRYGDSQRHLHESAYRYTPNPNITQAAPAKSFLRLGAKTLRPRHGGRLVFVSGHNLDVVQEPRMLDKVLLLRHRRIVPEPHCPGDPLCSIKQYIERCEVNSSSLILCRTPAVGPSVWGSRVDVAFLLDNLRFPFGAVSPQGAFSYEPNPVLHPLNQQEPLKPYRYNPGSFIQLEGENLDLAISKEEVVVLVGEGVCAVKTLTRNHLYCEPPPQQPVPGPPNGGRKREGTDTLPEFTVHMGNLNFSLGRVQYDTLSLSTFPLEAQIGVGVGASIVALIVLIIVLIYRRKSKQALRDYKKVQIQLENLETSVRDRCKKEFTDLMTEMMDMSSDLVGSGIPFLDYRRYAERIFFPGHRESPLRRDLDVQECRRATVEQGLVQLSNLLNSKLFLTKFIHTLESQRTFSPRDRAYVASLLTVALHGKLEYFTDILKTLLNDLVEQYVAKNPKLMLRRTETVVEKLLTNWMSICLYAFLRDSAGESLYMLFRAIKHQVDKGPVDAVTGKAKYTLNDNRLLREDVEYKTLTLNVLMQGGGVNETQPLPSKVLDIDTITQVKEKLLDQVYKGTSFSHRPHTDSLDLEWRSGVAGHLILSDEDLTSVVQGNWKRLNTLQHYKVPDGATVALVPRHSKHIHHDNHDYVAGEKTPMLEDADEGGVRLWHLVKASEEPELPKHRRGSVRERERAKAIPEIYLTRLLSMKGTLQKFVDDLFTVILSTSRPVPLAVKYFFDLLDDQAQHHAITDPETIHIWKTNSLPLRFWINIVKNPQFIFDVQPSDHVDAVLTVISQTFMDSCTTAEHKLGRDSPINKLLYARDIPRYKQMVERYYADIRQTISASDQEMNSALAELSRNYSGELNYLVALHELYKYINKYYDQIIGALEEDSMAQKMQLGYRLQQVAAAVENKVTDL</sequence>
<dbReference type="GO" id="GO:0008360">
    <property type="term" value="P:regulation of cell shape"/>
    <property type="evidence" value="ECO:0007669"/>
    <property type="project" value="UniProtKB-ARBA"/>
</dbReference>
<evidence type="ECO:0000256" key="18">
    <source>
        <dbReference type="SAM" id="Phobius"/>
    </source>
</evidence>
<keyword evidence="5 18" id="KW-0812">Transmembrane</keyword>
<dbReference type="FunFam" id="1.10.506.10:FF:000012">
    <property type="entry name" value="Plexin B1"/>
    <property type="match status" value="1"/>
</dbReference>
<dbReference type="SMART" id="SM00423">
    <property type="entry name" value="PSI"/>
    <property type="match status" value="3"/>
</dbReference>
<dbReference type="InterPro" id="IPR057533">
    <property type="entry name" value="PSI_Plexin-B"/>
</dbReference>
<feature type="region of interest" description="Disordered" evidence="17">
    <location>
        <begin position="70"/>
        <end position="94"/>
    </location>
</feature>
<evidence type="ECO:0000256" key="16">
    <source>
        <dbReference type="PROSITE-ProRule" id="PRU00352"/>
    </source>
</evidence>
<evidence type="ECO:0000256" key="14">
    <source>
        <dbReference type="ARBA" id="ARBA00057668"/>
    </source>
</evidence>
<evidence type="ECO:0000256" key="7">
    <source>
        <dbReference type="ARBA" id="ARBA00022737"/>
    </source>
</evidence>
<dbReference type="PANTHER" id="PTHR22625">
    <property type="entry name" value="PLEXIN"/>
    <property type="match status" value="1"/>
</dbReference>
<dbReference type="InterPro" id="IPR041362">
    <property type="entry name" value="TIG2_plexin"/>
</dbReference>
<evidence type="ECO:0000256" key="4">
    <source>
        <dbReference type="ARBA" id="ARBA00022553"/>
    </source>
</evidence>
<evidence type="ECO:0000256" key="17">
    <source>
        <dbReference type="SAM" id="MobiDB-lite"/>
    </source>
</evidence>
<dbReference type="InterPro" id="IPR015943">
    <property type="entry name" value="WD40/YVTN_repeat-like_dom_sf"/>
</dbReference>
<organism evidence="20 21">
    <name type="scientific">Oncorhynchus mykiss</name>
    <name type="common">Rainbow trout</name>
    <name type="synonym">Salmo gairdneri</name>
    <dbReference type="NCBI Taxonomy" id="8022"/>
    <lineage>
        <taxon>Eukaryota</taxon>
        <taxon>Metazoa</taxon>
        <taxon>Chordata</taxon>
        <taxon>Craniata</taxon>
        <taxon>Vertebrata</taxon>
        <taxon>Euteleostomi</taxon>
        <taxon>Actinopterygii</taxon>
        <taxon>Neopterygii</taxon>
        <taxon>Teleostei</taxon>
        <taxon>Protacanthopterygii</taxon>
        <taxon>Salmoniformes</taxon>
        <taxon>Salmonidae</taxon>
        <taxon>Salmoninae</taxon>
        <taxon>Oncorhynchus</taxon>
    </lineage>
</organism>
<dbReference type="SMART" id="SM00429">
    <property type="entry name" value="IPT"/>
    <property type="match status" value="3"/>
</dbReference>
<dbReference type="Pfam" id="PF01833">
    <property type="entry name" value="TIG"/>
    <property type="match status" value="2"/>
</dbReference>
<dbReference type="InterPro" id="IPR046800">
    <property type="entry name" value="Plexin_RBD"/>
</dbReference>
<dbReference type="InterPro" id="IPR031148">
    <property type="entry name" value="Plexin"/>
</dbReference>
<keyword evidence="13" id="KW-0325">Glycoprotein</keyword>
<evidence type="ECO:0000256" key="2">
    <source>
        <dbReference type="ARBA" id="ARBA00010297"/>
    </source>
</evidence>
<dbReference type="InterPro" id="IPR013548">
    <property type="entry name" value="Plexin_cytoplasmic_RasGAP_dom"/>
</dbReference>
<dbReference type="GO" id="GO:0002116">
    <property type="term" value="C:semaphorin receptor complex"/>
    <property type="evidence" value="ECO:0007669"/>
    <property type="project" value="TreeGrafter"/>
</dbReference>
<dbReference type="SUPFAM" id="SSF101912">
    <property type="entry name" value="Sema domain"/>
    <property type="match status" value="1"/>
</dbReference>
<dbReference type="Pfam" id="PF17960">
    <property type="entry name" value="TIG_plexin"/>
    <property type="match status" value="1"/>
</dbReference>
<dbReference type="InterPro" id="IPR016201">
    <property type="entry name" value="PSI"/>
</dbReference>
<dbReference type="InterPro" id="IPR041019">
    <property type="entry name" value="TIG1_plexin"/>
</dbReference>
<dbReference type="SUPFAM" id="SSF103575">
    <property type="entry name" value="Plexin repeat"/>
    <property type="match status" value="1"/>
</dbReference>
<dbReference type="PROSITE" id="PS51004">
    <property type="entry name" value="SEMA"/>
    <property type="match status" value="1"/>
</dbReference>
<dbReference type="SUPFAM" id="SSF48350">
    <property type="entry name" value="GTPase activation domain, GAP"/>
    <property type="match status" value="1"/>
</dbReference>
<dbReference type="Pfam" id="PF08337">
    <property type="entry name" value="Plexin_cytopl"/>
    <property type="match status" value="1"/>
</dbReference>
<keyword evidence="6" id="KW-0732">Signal</keyword>
<keyword evidence="9" id="KW-0175">Coiled coil</keyword>
<dbReference type="InterPro" id="IPR002909">
    <property type="entry name" value="IPT_dom"/>
</dbReference>
<dbReference type="Pfam" id="PF20170">
    <property type="entry name" value="Plexin_RBD"/>
    <property type="match status" value="1"/>
</dbReference>
<evidence type="ECO:0000256" key="12">
    <source>
        <dbReference type="ARBA" id="ARBA00023170"/>
    </source>
</evidence>
<dbReference type="CDD" id="cd12793">
    <property type="entry name" value="RasGAP_plexin_B1"/>
    <property type="match status" value="1"/>
</dbReference>
<evidence type="ECO:0000256" key="1">
    <source>
        <dbReference type="ARBA" id="ARBA00004251"/>
    </source>
</evidence>
<comment type="subcellular location">
    <subcellularLocation>
        <location evidence="1">Cell membrane</location>
        <topology evidence="1">Single-pass type I membrane protein</topology>
    </subcellularLocation>
</comment>
<dbReference type="GO" id="GO:0048675">
    <property type="term" value="P:axon extension"/>
    <property type="evidence" value="ECO:0007669"/>
    <property type="project" value="TreeGrafter"/>
</dbReference>
<dbReference type="GO" id="GO:0030334">
    <property type="term" value="P:regulation of cell migration"/>
    <property type="evidence" value="ECO:0007669"/>
    <property type="project" value="TreeGrafter"/>
</dbReference>
<dbReference type="Ensembl" id="ENSOMYT00000103594.2">
    <property type="protein sequence ID" value="ENSOMYP00000095317.2"/>
    <property type="gene ID" value="ENSOMYG00000042930.2"/>
</dbReference>
<dbReference type="InterPro" id="IPR014756">
    <property type="entry name" value="Ig_E-set"/>
</dbReference>
<dbReference type="InterPro" id="IPR001627">
    <property type="entry name" value="Semap_dom"/>
</dbReference>
<evidence type="ECO:0000256" key="11">
    <source>
        <dbReference type="ARBA" id="ARBA00023157"/>
    </source>
</evidence>
<name>A0A8C7WHL6_ONCMY</name>
<evidence type="ECO:0000256" key="10">
    <source>
        <dbReference type="ARBA" id="ARBA00023136"/>
    </source>
</evidence>
<keyword evidence="21" id="KW-1185">Reference proteome</keyword>
<dbReference type="SUPFAM" id="SSF81296">
    <property type="entry name" value="E set domains"/>
    <property type="match status" value="2"/>
</dbReference>
<dbReference type="GO" id="GO:0007162">
    <property type="term" value="P:negative regulation of cell adhesion"/>
    <property type="evidence" value="ECO:0007669"/>
    <property type="project" value="TreeGrafter"/>
</dbReference>
<reference evidence="20" key="2">
    <citation type="submission" date="2025-08" db="UniProtKB">
        <authorList>
            <consortium name="Ensembl"/>
        </authorList>
    </citation>
    <scope>IDENTIFICATION</scope>
</reference>
<dbReference type="FunFam" id="2.130.10.10:FF:000126">
    <property type="entry name" value="Plexin B1"/>
    <property type="match status" value="1"/>
</dbReference>
<dbReference type="InterPro" id="IPR036352">
    <property type="entry name" value="Semap_dom_sf"/>
</dbReference>
<evidence type="ECO:0000256" key="6">
    <source>
        <dbReference type="ARBA" id="ARBA00022729"/>
    </source>
</evidence>
<feature type="transmembrane region" description="Helical" evidence="18">
    <location>
        <begin position="1272"/>
        <end position="1292"/>
    </location>
</feature>
<dbReference type="InterPro" id="IPR002165">
    <property type="entry name" value="Plexin_repeat"/>
</dbReference>
<evidence type="ECO:0000256" key="5">
    <source>
        <dbReference type="ARBA" id="ARBA00022692"/>
    </source>
</evidence>